<keyword evidence="3" id="KW-1133">Transmembrane helix</keyword>
<feature type="region of interest" description="Disordered" evidence="2">
    <location>
        <begin position="538"/>
        <end position="640"/>
    </location>
</feature>
<evidence type="ECO:0000313" key="4">
    <source>
        <dbReference type="EMBL" id="GMI32052.1"/>
    </source>
</evidence>
<accession>A0ABQ6MS58</accession>
<feature type="transmembrane region" description="Helical" evidence="3">
    <location>
        <begin position="127"/>
        <end position="147"/>
    </location>
</feature>
<feature type="transmembrane region" description="Helical" evidence="3">
    <location>
        <begin position="31"/>
        <end position="48"/>
    </location>
</feature>
<name>A0ABQ6MS58_9STRA</name>
<feature type="coiled-coil region" evidence="1">
    <location>
        <begin position="213"/>
        <end position="240"/>
    </location>
</feature>
<dbReference type="PANTHER" id="PTHR11319">
    <property type="entry name" value="G PROTEIN-COUPLED RECEPTOR-RELATED"/>
    <property type="match status" value="1"/>
</dbReference>
<reference evidence="4 5" key="1">
    <citation type="journal article" date="2023" name="Commun. Biol.">
        <title>Genome analysis of Parmales, the sister group of diatoms, reveals the evolutionary specialization of diatoms from phago-mixotrophs to photoautotrophs.</title>
        <authorList>
            <person name="Ban H."/>
            <person name="Sato S."/>
            <person name="Yoshikawa S."/>
            <person name="Yamada K."/>
            <person name="Nakamura Y."/>
            <person name="Ichinomiya M."/>
            <person name="Sato N."/>
            <person name="Blanc-Mathieu R."/>
            <person name="Endo H."/>
            <person name="Kuwata A."/>
            <person name="Ogata H."/>
        </authorList>
    </citation>
    <scope>NUCLEOTIDE SEQUENCE [LARGE SCALE GENOMIC DNA]</scope>
</reference>
<keyword evidence="1" id="KW-0175">Coiled coil</keyword>
<keyword evidence="3" id="KW-0812">Transmembrane</keyword>
<organism evidence="4 5">
    <name type="scientific">Tetraparma gracilis</name>
    <dbReference type="NCBI Taxonomy" id="2962635"/>
    <lineage>
        <taxon>Eukaryota</taxon>
        <taxon>Sar</taxon>
        <taxon>Stramenopiles</taxon>
        <taxon>Ochrophyta</taxon>
        <taxon>Bolidophyceae</taxon>
        <taxon>Parmales</taxon>
        <taxon>Triparmaceae</taxon>
        <taxon>Tetraparma</taxon>
    </lineage>
</organism>
<dbReference type="Proteomes" id="UP001165060">
    <property type="component" value="Unassembled WGS sequence"/>
</dbReference>
<evidence type="ECO:0000313" key="5">
    <source>
        <dbReference type="Proteomes" id="UP001165060"/>
    </source>
</evidence>
<dbReference type="EMBL" id="BRYB01003176">
    <property type="protein sequence ID" value="GMI32052.1"/>
    <property type="molecule type" value="Genomic_DNA"/>
</dbReference>
<feature type="transmembrane region" description="Helical" evidence="3">
    <location>
        <begin position="86"/>
        <end position="107"/>
    </location>
</feature>
<sequence length="666" mass="74598">MKAILAKKKTLEKKRKAAHAFLNHVQTPFKIILSYVQIVSGFSFNFSIRFPPLFSTVMSFFAFANFDFVSLTPMGCVVPITYHHQLLGYTLLPLVAFAALLALYKVLSARASRGGNNEFRDQVFNSFLLLTFLVLPTTSTKILNTFACDEFDDGKRWLKGDLSIDCDSATHKFFEYYAMGMILVFPVGIPTMYFVLLYKAKGLLDRGQAKLVNTKMVKLVEEIEEEMAAANKEEVGDEEKEVPLVPHVYDFITEQGTIEEAVRKGDIILEDQLISSLNDEHKPLLEFIAKESNVCRVFWHFREDMETVLGVEVTLSEEGAKREALRRRAADEEAHSKLGRMKFLYQAYEPKCWWFEVFETLRRLLLTGGQIVLNPGTPSQIVLNLIICIFSMKMYATYSPFVNAKADKLAEITQYQLFFTMLAALCIKVDISEEDNYNQKMFDMCLSGLQLTGPVLLLYQGFVQGGAKGAALNTETGGAMDDVRAMARSYSDAKGAAKELEMSSLGKRFGRQLRAMSSGIGGTKAELGVERGGVEAARRKWDGADNPLHEDKGKEATKEAVDQRHLIRAKSGGFHKKPIVGGGRLGKKTKPPTEATATEEEAPPPPPPPPQQETTWTQHMDEASGYPFYESENGETMWDEPFAREGGAWRSLVDGRVVHEEPQNVI</sequence>
<evidence type="ECO:0008006" key="6">
    <source>
        <dbReference type="Google" id="ProtNLM"/>
    </source>
</evidence>
<feature type="compositionally biased region" description="Basic and acidic residues" evidence="2">
    <location>
        <begin position="538"/>
        <end position="565"/>
    </location>
</feature>
<evidence type="ECO:0000256" key="1">
    <source>
        <dbReference type="SAM" id="Coils"/>
    </source>
</evidence>
<gene>
    <name evidence="4" type="ORF">TeGR_g8800</name>
</gene>
<dbReference type="PANTHER" id="PTHR11319:SF35">
    <property type="entry name" value="OUTER MEMBRANE PROTEIN PMPC-RELATED"/>
    <property type="match status" value="1"/>
</dbReference>
<evidence type="ECO:0000256" key="3">
    <source>
        <dbReference type="SAM" id="Phobius"/>
    </source>
</evidence>
<comment type="caution">
    <text evidence="4">The sequence shown here is derived from an EMBL/GenBank/DDBJ whole genome shotgun (WGS) entry which is preliminary data.</text>
</comment>
<proteinExistence type="predicted"/>
<evidence type="ECO:0000256" key="2">
    <source>
        <dbReference type="SAM" id="MobiDB-lite"/>
    </source>
</evidence>
<keyword evidence="5" id="KW-1185">Reference proteome</keyword>
<feature type="transmembrane region" description="Helical" evidence="3">
    <location>
        <begin position="60"/>
        <end position="80"/>
    </location>
</feature>
<keyword evidence="3" id="KW-0472">Membrane</keyword>
<protein>
    <recommendedName>
        <fullName evidence="6">WW domain-containing protein</fullName>
    </recommendedName>
</protein>
<feature type="transmembrane region" description="Helical" evidence="3">
    <location>
        <begin position="176"/>
        <end position="198"/>
    </location>
</feature>